<dbReference type="Pfam" id="PF05557">
    <property type="entry name" value="MAD"/>
    <property type="match status" value="2"/>
</dbReference>
<evidence type="ECO:0000313" key="8">
    <source>
        <dbReference type="Ensembl" id="ENSSTUP00000048859.1"/>
    </source>
</evidence>
<dbReference type="AlphaFoldDB" id="A0A673ZNJ2"/>
<dbReference type="GO" id="GO:0007094">
    <property type="term" value="P:mitotic spindle assembly checkpoint signaling"/>
    <property type="evidence" value="ECO:0007669"/>
    <property type="project" value="InterPro"/>
</dbReference>
<dbReference type="PANTHER" id="PTHR23168:SF0">
    <property type="entry name" value="MITOTIC SPINDLE ASSEMBLY CHECKPOINT PROTEIN MAD1"/>
    <property type="match status" value="1"/>
</dbReference>
<dbReference type="Proteomes" id="UP000472277">
    <property type="component" value="Chromosome 38"/>
</dbReference>
<protein>
    <submittedName>
        <fullName evidence="8">Mitotic arrest deficient 1 like 1</fullName>
    </submittedName>
</protein>
<organism evidence="8 9">
    <name type="scientific">Salmo trutta</name>
    <name type="common">Brown trout</name>
    <dbReference type="NCBI Taxonomy" id="8032"/>
    <lineage>
        <taxon>Eukaryota</taxon>
        <taxon>Metazoa</taxon>
        <taxon>Chordata</taxon>
        <taxon>Craniata</taxon>
        <taxon>Vertebrata</taxon>
        <taxon>Euteleostomi</taxon>
        <taxon>Actinopterygii</taxon>
        <taxon>Neopterygii</taxon>
        <taxon>Teleostei</taxon>
        <taxon>Protacanthopterygii</taxon>
        <taxon>Salmoniformes</taxon>
        <taxon>Salmonidae</taxon>
        <taxon>Salmoninae</taxon>
        <taxon>Salmo</taxon>
    </lineage>
</organism>
<dbReference type="GO" id="GO:0005635">
    <property type="term" value="C:nuclear envelope"/>
    <property type="evidence" value="ECO:0007669"/>
    <property type="project" value="TreeGrafter"/>
</dbReference>
<dbReference type="GO" id="GO:0000776">
    <property type="term" value="C:kinetochore"/>
    <property type="evidence" value="ECO:0007669"/>
    <property type="project" value="TreeGrafter"/>
</dbReference>
<keyword evidence="6" id="KW-0131">Cell cycle</keyword>
<dbReference type="GO" id="GO:0051315">
    <property type="term" value="P:attachment of mitotic spindle microtubules to kinetochore"/>
    <property type="evidence" value="ECO:0007669"/>
    <property type="project" value="TreeGrafter"/>
</dbReference>
<evidence type="ECO:0000256" key="7">
    <source>
        <dbReference type="SAM" id="Coils"/>
    </source>
</evidence>
<keyword evidence="5" id="KW-0539">Nucleus</keyword>
<dbReference type="SUPFAM" id="SSF75704">
    <property type="entry name" value="Mitotic arrest deficient-like 1, Mad1"/>
    <property type="match status" value="1"/>
</dbReference>
<accession>A0A673ZNJ2</accession>
<dbReference type="GO" id="GO:0072686">
    <property type="term" value="C:mitotic spindle"/>
    <property type="evidence" value="ECO:0007669"/>
    <property type="project" value="TreeGrafter"/>
</dbReference>
<dbReference type="InterPro" id="IPR008672">
    <property type="entry name" value="Mad1"/>
</dbReference>
<evidence type="ECO:0000256" key="1">
    <source>
        <dbReference type="ARBA" id="ARBA00004123"/>
    </source>
</evidence>
<evidence type="ECO:0000256" key="6">
    <source>
        <dbReference type="ARBA" id="ARBA00023306"/>
    </source>
</evidence>
<comment type="similarity">
    <text evidence="2">Belongs to the MAD1 family.</text>
</comment>
<dbReference type="GO" id="GO:0051301">
    <property type="term" value="P:cell division"/>
    <property type="evidence" value="ECO:0007669"/>
    <property type="project" value="UniProtKB-KW"/>
</dbReference>
<feature type="coiled-coil region" evidence="7">
    <location>
        <begin position="478"/>
        <end position="505"/>
    </location>
</feature>
<evidence type="ECO:0000256" key="4">
    <source>
        <dbReference type="ARBA" id="ARBA00022776"/>
    </source>
</evidence>
<evidence type="ECO:0000256" key="2">
    <source>
        <dbReference type="ARBA" id="ARBA00008029"/>
    </source>
</evidence>
<evidence type="ECO:0000256" key="3">
    <source>
        <dbReference type="ARBA" id="ARBA00022618"/>
    </source>
</evidence>
<keyword evidence="3" id="KW-0132">Cell division</keyword>
<reference evidence="8" key="2">
    <citation type="submission" date="2025-09" db="UniProtKB">
        <authorList>
            <consortium name="Ensembl"/>
        </authorList>
    </citation>
    <scope>IDENTIFICATION</scope>
</reference>
<dbReference type="GeneTree" id="ENSGT00390000001316"/>
<feature type="coiled-coil region" evidence="7">
    <location>
        <begin position="95"/>
        <end position="178"/>
    </location>
</feature>
<proteinExistence type="inferred from homology"/>
<evidence type="ECO:0000256" key="5">
    <source>
        <dbReference type="ARBA" id="ARBA00023242"/>
    </source>
</evidence>
<keyword evidence="7" id="KW-0175">Coiled coil</keyword>
<dbReference type="Ensembl" id="ENSSTUT00000050958.1">
    <property type="protein sequence ID" value="ENSSTUP00000048859.1"/>
    <property type="gene ID" value="ENSSTUG00000020539.1"/>
</dbReference>
<comment type="subcellular location">
    <subcellularLocation>
        <location evidence="1">Nucleus</location>
    </subcellularLocation>
</comment>
<feature type="coiled-coil region" evidence="7">
    <location>
        <begin position="254"/>
        <end position="305"/>
    </location>
</feature>
<name>A0A673ZNJ2_SALTR</name>
<keyword evidence="9" id="KW-1185">Reference proteome</keyword>
<evidence type="ECO:0000313" key="9">
    <source>
        <dbReference type="Proteomes" id="UP000472277"/>
    </source>
</evidence>
<reference evidence="8" key="1">
    <citation type="submission" date="2025-08" db="UniProtKB">
        <authorList>
            <consortium name="Ensembl"/>
        </authorList>
    </citation>
    <scope>IDENTIFICATION</scope>
</reference>
<keyword evidence="4" id="KW-0498">Mitosis</keyword>
<sequence length="569" mass="65692">MDIEDDTTVFATLKSFKSFISLPDTSRNQGEPAPVQSDVLQKQYLQRLQLLEAAEKVQSKTQLIQMDQEKRQMEISHKRARIELEKNATLSARDFEREVDRNQDLLGRIRRLEEREAESSQSLSEKAEANRALRRTVESLNRRVEERDGWLNTSNQMVSGLKDEIRDLKQQIQTRDNTISKQTLENQGLQEQVELQHRCVCLLSSPPPPPQELERKLALQEQDVVIVKNMRSEVARVPDMDKELRQLREENVYLRETRENVILLKEETEGLRRKVERMEKMKEEMVNVELEKEKLSQKLQAWENLGQSTGLNIRTPEDLSREVIQIQQREITVKQHNYTLTSSCRSVERSKADLQGELLSLRSKALEEQKKRETQESLVRRLQKRVLLLTKERDGMRAILESYDSGLSSSDYTPQLSRRLREAEDILTKTQNHNTEMEVLLTKAQEEAGALKLQVQTVSVCVCVCVLCCVVCVGRLKIEELEGERQRLEEQNNVLELRLERHNLQVHSRVCVRTRHTGLLSDPGGFGNSPDRSIIHVSGLNQPVISNNSTTTTLYTQSSKGMGIYKIYG</sequence>
<gene>
    <name evidence="8" type="primary">LOC115178485</name>
</gene>
<dbReference type="PANTHER" id="PTHR23168">
    <property type="entry name" value="MITOTIC SPINDLE ASSEMBLY CHECKPOINT PROTEIN MAD1 MITOTIC ARREST DEFICIENT-LIKE PROTEIN 1"/>
    <property type="match status" value="1"/>
</dbReference>